<accession>A0AAD8NEK9</accession>
<dbReference type="Proteomes" id="UP001229421">
    <property type="component" value="Unassembled WGS sequence"/>
</dbReference>
<evidence type="ECO:0000313" key="2">
    <source>
        <dbReference type="Proteomes" id="UP001229421"/>
    </source>
</evidence>
<proteinExistence type="predicted"/>
<gene>
    <name evidence="1" type="ORF">QVD17_42279</name>
</gene>
<evidence type="ECO:0000313" key="1">
    <source>
        <dbReference type="EMBL" id="KAK1406022.1"/>
    </source>
</evidence>
<dbReference type="AlphaFoldDB" id="A0AAD8NEK9"/>
<reference evidence="1" key="1">
    <citation type="journal article" date="2023" name="bioRxiv">
        <title>Improved chromosome-level genome assembly for marigold (Tagetes erecta).</title>
        <authorList>
            <person name="Jiang F."/>
            <person name="Yuan L."/>
            <person name="Wang S."/>
            <person name="Wang H."/>
            <person name="Xu D."/>
            <person name="Wang A."/>
            <person name="Fan W."/>
        </authorList>
    </citation>
    <scope>NUCLEOTIDE SEQUENCE</scope>
    <source>
        <strain evidence="1">WSJ</strain>
        <tissue evidence="1">Leaf</tissue>
    </source>
</reference>
<name>A0AAD8NEK9_TARER</name>
<organism evidence="1 2">
    <name type="scientific">Tagetes erecta</name>
    <name type="common">African marigold</name>
    <dbReference type="NCBI Taxonomy" id="13708"/>
    <lineage>
        <taxon>Eukaryota</taxon>
        <taxon>Viridiplantae</taxon>
        <taxon>Streptophyta</taxon>
        <taxon>Embryophyta</taxon>
        <taxon>Tracheophyta</taxon>
        <taxon>Spermatophyta</taxon>
        <taxon>Magnoliopsida</taxon>
        <taxon>eudicotyledons</taxon>
        <taxon>Gunneridae</taxon>
        <taxon>Pentapetalae</taxon>
        <taxon>asterids</taxon>
        <taxon>campanulids</taxon>
        <taxon>Asterales</taxon>
        <taxon>Asteraceae</taxon>
        <taxon>Asteroideae</taxon>
        <taxon>Heliantheae alliance</taxon>
        <taxon>Tageteae</taxon>
        <taxon>Tagetes</taxon>
    </lineage>
</organism>
<keyword evidence="2" id="KW-1185">Reference proteome</keyword>
<sequence length="163" mass="17854">MCESELFSSSLEKRFSVFFSLKTEVLRLHVPPRRKRGRDVLDVSGCGGSCAVALDAAFEVCRTTAHQSSYRSTMLRSNVRRSTVLAVNAPAALAAGLHCDGSDLVPSEYVDLGSCTQVCEFCNACFWSDERLKSGRVSDRPKYKVCCKGGQVVLTYPMDPPVC</sequence>
<dbReference type="EMBL" id="JAUHHV010000014">
    <property type="protein sequence ID" value="KAK1406022.1"/>
    <property type="molecule type" value="Genomic_DNA"/>
</dbReference>
<comment type="caution">
    <text evidence="1">The sequence shown here is derived from an EMBL/GenBank/DDBJ whole genome shotgun (WGS) entry which is preliminary data.</text>
</comment>
<protein>
    <submittedName>
        <fullName evidence="1">Uncharacterized protein</fullName>
    </submittedName>
</protein>